<dbReference type="PANTHER" id="PTHR30535:SF34">
    <property type="entry name" value="MOLYBDATE-BINDING PROTEIN MOLA"/>
    <property type="match status" value="1"/>
</dbReference>
<accession>C5CKM2</accession>
<dbReference type="SUPFAM" id="SSF53807">
    <property type="entry name" value="Helical backbone' metal receptor"/>
    <property type="match status" value="1"/>
</dbReference>
<evidence type="ECO:0000259" key="3">
    <source>
        <dbReference type="PROSITE" id="PS50983"/>
    </source>
</evidence>
<sequence precursor="true">MTARWIRCLSAALGLGLFALAAHAIDVVDERGVTVSLPQPPQRIVTLLPSLTEGVCALGACSRLVGVDNYSNSPDAVRALPQLGGGLDPNVEAIVALRPDAVLLAKSSRVTQRLEALGLKVLVLEPKSHADVRRVLDKLDQVLGTREAPNIWRAIDAGVSAAAQSLPAGARGQRVYFEVNSAPYAAGESSFIGETLARLGMKNIVPASLGPFPKLNPEYVVRANPDLIMVSVRSAAGMEQRPGWGGIRAVREGRICRFDAAQSDVLVRPGPRMDEAARLMARCIAEKAG</sequence>
<feature type="domain" description="Fe/B12 periplasmic-binding" evidence="3">
    <location>
        <begin position="43"/>
        <end position="289"/>
    </location>
</feature>
<proteinExistence type="predicted"/>
<feature type="signal peptide" evidence="2">
    <location>
        <begin position="1"/>
        <end position="24"/>
    </location>
</feature>
<dbReference type="AlphaFoldDB" id="C5CKM2"/>
<dbReference type="NCBIfam" id="NF038402">
    <property type="entry name" value="TroA_like"/>
    <property type="match status" value="1"/>
</dbReference>
<name>C5CKM2_VARPS</name>
<dbReference type="GO" id="GO:0071281">
    <property type="term" value="P:cellular response to iron ion"/>
    <property type="evidence" value="ECO:0007669"/>
    <property type="project" value="TreeGrafter"/>
</dbReference>
<dbReference type="PANTHER" id="PTHR30535">
    <property type="entry name" value="VITAMIN B12-BINDING PROTEIN"/>
    <property type="match status" value="1"/>
</dbReference>
<dbReference type="InterPro" id="IPR050902">
    <property type="entry name" value="ABC_Transporter_SBP"/>
</dbReference>
<dbReference type="HOGENOM" id="CLU_038034_2_5_4"/>
<dbReference type="KEGG" id="vap:Vapar_2550"/>
<dbReference type="PROSITE" id="PS50983">
    <property type="entry name" value="FE_B12_PBP"/>
    <property type="match status" value="1"/>
</dbReference>
<dbReference type="Pfam" id="PF01497">
    <property type="entry name" value="Peripla_BP_2"/>
    <property type="match status" value="1"/>
</dbReference>
<dbReference type="EMBL" id="CP001635">
    <property type="protein sequence ID" value="ACS19176.1"/>
    <property type="molecule type" value="Genomic_DNA"/>
</dbReference>
<dbReference type="OrthoDB" id="6495095at2"/>
<dbReference type="STRING" id="543728.Vapar_2550"/>
<keyword evidence="1 2" id="KW-0732">Signal</keyword>
<feature type="chain" id="PRO_5002949523" evidence="2">
    <location>
        <begin position="25"/>
        <end position="289"/>
    </location>
</feature>
<evidence type="ECO:0000256" key="1">
    <source>
        <dbReference type="ARBA" id="ARBA00022729"/>
    </source>
</evidence>
<evidence type="ECO:0000313" key="4">
    <source>
        <dbReference type="EMBL" id="ACS19176.1"/>
    </source>
</evidence>
<organism evidence="4">
    <name type="scientific">Variovorax paradoxus (strain S110)</name>
    <dbReference type="NCBI Taxonomy" id="543728"/>
    <lineage>
        <taxon>Bacteria</taxon>
        <taxon>Pseudomonadati</taxon>
        <taxon>Pseudomonadota</taxon>
        <taxon>Betaproteobacteria</taxon>
        <taxon>Burkholderiales</taxon>
        <taxon>Comamonadaceae</taxon>
        <taxon>Variovorax</taxon>
    </lineage>
</organism>
<gene>
    <name evidence="4" type="ordered locus">Vapar_2550</name>
</gene>
<dbReference type="Gene3D" id="3.40.50.1980">
    <property type="entry name" value="Nitrogenase molybdenum iron protein domain"/>
    <property type="match status" value="2"/>
</dbReference>
<dbReference type="InterPro" id="IPR002491">
    <property type="entry name" value="ABC_transptr_periplasmic_BD"/>
</dbReference>
<protein>
    <submittedName>
        <fullName evidence="4">Periplasmic binding protein</fullName>
    </submittedName>
</protein>
<dbReference type="eggNOG" id="COG0614">
    <property type="taxonomic scope" value="Bacteria"/>
</dbReference>
<reference evidence="4" key="1">
    <citation type="submission" date="2009-06" db="EMBL/GenBank/DDBJ databases">
        <title>Complete sequence of chromosome 1 of Variovorax paradoxus S110.</title>
        <authorList>
            <consortium name="US DOE Joint Genome Institute"/>
            <person name="Lucas S."/>
            <person name="Copeland A."/>
            <person name="Lapidus A."/>
            <person name="Glavina del Rio T."/>
            <person name="Tice H."/>
            <person name="Bruce D."/>
            <person name="Goodwin L."/>
            <person name="Pitluck S."/>
            <person name="Chertkov O."/>
            <person name="Brettin T."/>
            <person name="Detter J.C."/>
            <person name="Han C."/>
            <person name="Larimer F."/>
            <person name="Land M."/>
            <person name="Hauser L."/>
            <person name="Kyrpides N."/>
            <person name="Ovchinnikova G."/>
            <person name="Orwin P."/>
            <person name="Leadbetter J.R."/>
            <person name="Spain J.C."/>
            <person name="Han J.I."/>
        </authorList>
    </citation>
    <scope>NUCLEOTIDE SEQUENCE</scope>
    <source>
        <strain evidence="4">S110</strain>
    </source>
</reference>
<evidence type="ECO:0000256" key="2">
    <source>
        <dbReference type="SAM" id="SignalP"/>
    </source>
</evidence>
<dbReference type="InterPro" id="IPR054828">
    <property type="entry name" value="Vit_B12_bind_prot"/>
</dbReference>